<dbReference type="RefSeq" id="WP_038565661.1">
    <property type="nucleotide sequence ID" value="NZ_FOHT01000038.1"/>
</dbReference>
<keyword evidence="5" id="KW-1185">Reference proteome</keyword>
<dbReference type="PANTHER" id="PTHR12526:SF638">
    <property type="entry name" value="SPORE COAT PROTEIN SA"/>
    <property type="match status" value="1"/>
</dbReference>
<reference evidence="4 6" key="2">
    <citation type="submission" date="2016-10" db="EMBL/GenBank/DDBJ databases">
        <authorList>
            <person name="de Groot N.N."/>
        </authorList>
    </citation>
    <scope>NUCLEOTIDE SEQUENCE [LARGE SCALE GENOMIC DNA]</scope>
    <source>
        <strain evidence="4 6">DSM 25947</strain>
    </source>
</reference>
<dbReference type="HOGENOM" id="CLU_009583_8_1_10"/>
<dbReference type="STRING" id="1168034.FH5T_21500"/>
<dbReference type="Proteomes" id="UP000023772">
    <property type="component" value="Chromosome"/>
</dbReference>
<dbReference type="Gene3D" id="3.40.50.2000">
    <property type="entry name" value="Glycogen Phosphorylase B"/>
    <property type="match status" value="2"/>
</dbReference>
<dbReference type="Pfam" id="PF13477">
    <property type="entry name" value="Glyco_trans_4_2"/>
    <property type="match status" value="1"/>
</dbReference>
<proteinExistence type="predicted"/>
<feature type="domain" description="Glycosyl transferase family 1" evidence="1">
    <location>
        <begin position="177"/>
        <end position="343"/>
    </location>
</feature>
<dbReference type="InterPro" id="IPR028098">
    <property type="entry name" value="Glyco_trans_4-like_N"/>
</dbReference>
<organism evidence="4 6">
    <name type="scientific">Draconibacterium orientale</name>
    <dbReference type="NCBI Taxonomy" id="1168034"/>
    <lineage>
        <taxon>Bacteria</taxon>
        <taxon>Pseudomonadati</taxon>
        <taxon>Bacteroidota</taxon>
        <taxon>Bacteroidia</taxon>
        <taxon>Marinilabiliales</taxon>
        <taxon>Prolixibacteraceae</taxon>
        <taxon>Draconibacterium</taxon>
    </lineage>
</organism>
<dbReference type="eggNOG" id="COG0438">
    <property type="taxonomic scope" value="Bacteria"/>
</dbReference>
<evidence type="ECO:0000259" key="1">
    <source>
        <dbReference type="Pfam" id="PF00534"/>
    </source>
</evidence>
<dbReference type="OrthoDB" id="9790710at2"/>
<accession>X5DJM0</accession>
<dbReference type="InterPro" id="IPR001296">
    <property type="entry name" value="Glyco_trans_1"/>
</dbReference>
<evidence type="ECO:0000313" key="5">
    <source>
        <dbReference type="Proteomes" id="UP000023772"/>
    </source>
</evidence>
<dbReference type="AlphaFoldDB" id="X5DJM0"/>
<evidence type="ECO:0000313" key="6">
    <source>
        <dbReference type="Proteomes" id="UP000181981"/>
    </source>
</evidence>
<name>X5DJM0_9BACT</name>
<dbReference type="GO" id="GO:0016757">
    <property type="term" value="F:glycosyltransferase activity"/>
    <property type="evidence" value="ECO:0007669"/>
    <property type="project" value="InterPro"/>
</dbReference>
<dbReference type="SUPFAM" id="SSF53756">
    <property type="entry name" value="UDP-Glycosyltransferase/glycogen phosphorylase"/>
    <property type="match status" value="1"/>
</dbReference>
<dbReference type="CDD" id="cd03808">
    <property type="entry name" value="GT4_CapM-like"/>
    <property type="match status" value="1"/>
</dbReference>
<dbReference type="KEGG" id="dori:FH5T_21500"/>
<protein>
    <submittedName>
        <fullName evidence="3">Glycosyl transferase</fullName>
    </submittedName>
    <submittedName>
        <fullName evidence="4">Glycosyltransferase involved in cell wall bisynthesis</fullName>
    </submittedName>
</protein>
<keyword evidence="4" id="KW-0808">Transferase</keyword>
<dbReference type="EMBL" id="CP007451">
    <property type="protein sequence ID" value="AHW61319.1"/>
    <property type="molecule type" value="Genomic_DNA"/>
</dbReference>
<sequence>MRIVISINTAWNIYNFRLGLIKVLLADGHEVYAVSPQDKYVKKLETHGIKHFKVNINHKGTNPFEDIKLVKAYKRIFLKIQPDIILSYTIKPNIYGNLAAQKVGVPVINNVSGLGTLFIKNSFASIVGKFLYHYSFKNSNWVFFQNNTDKELFIQAKLVKGDKVSVLPGSGVNTQKFSIKRKSNSGKRFLFVGRLLKDKGIIEYLKASQNLSKKYPNVNFTMVGELGYANKTAITEIELKNWVKNKQIKYLGKQDDMVKVLAETDVMVLPSYREGLSKSLIEAAAMNLPIVTTDVPGCREVVEHGTNGFLCQVKNADDLQNKMETMINLSQEERLKMGEEGRRIAENKYSEEIVIKLYKDKINELIS</sequence>
<evidence type="ECO:0000259" key="2">
    <source>
        <dbReference type="Pfam" id="PF13477"/>
    </source>
</evidence>
<dbReference type="Proteomes" id="UP000181981">
    <property type="component" value="Unassembled WGS sequence"/>
</dbReference>
<evidence type="ECO:0000313" key="4">
    <source>
        <dbReference type="EMBL" id="SEU05663.1"/>
    </source>
</evidence>
<reference evidence="3 5" key="1">
    <citation type="submission" date="2014-03" db="EMBL/GenBank/DDBJ databases">
        <title>Complete genome sequence of a deeply braunched marine Bacteroidia bacterium Draconibacterium orientale type strain FH5T.</title>
        <authorList>
            <person name="Li X."/>
            <person name="Wang X."/>
            <person name="Xie Z."/>
            <person name="Du Z."/>
            <person name="Chen G."/>
        </authorList>
    </citation>
    <scope>NUCLEOTIDE SEQUENCE [LARGE SCALE GENOMIC DNA]</scope>
    <source>
        <strain evidence="3 5">FH5</strain>
    </source>
</reference>
<feature type="domain" description="Glycosyltransferase subfamily 4-like N-terminal" evidence="2">
    <location>
        <begin position="12"/>
        <end position="146"/>
    </location>
</feature>
<evidence type="ECO:0000313" key="3">
    <source>
        <dbReference type="EMBL" id="AHW61319.1"/>
    </source>
</evidence>
<gene>
    <name evidence="3" type="ORF">FH5T_21500</name>
    <name evidence="4" type="ORF">SAMN05444285_13832</name>
</gene>
<dbReference type="EMBL" id="FOHT01000038">
    <property type="protein sequence ID" value="SEU05663.1"/>
    <property type="molecule type" value="Genomic_DNA"/>
</dbReference>
<dbReference type="Pfam" id="PF00534">
    <property type="entry name" value="Glycos_transf_1"/>
    <property type="match status" value="1"/>
</dbReference>
<dbReference type="PANTHER" id="PTHR12526">
    <property type="entry name" value="GLYCOSYLTRANSFERASE"/>
    <property type="match status" value="1"/>
</dbReference>